<comment type="similarity">
    <text evidence="1">Belongs to the metallophosphoesterase superfamily. YfcE family.</text>
</comment>
<evidence type="ECO:0000313" key="4">
    <source>
        <dbReference type="Proteomes" id="UP001165427"/>
    </source>
</evidence>
<accession>A0AA41R3N9</accession>
<dbReference type="InterPro" id="IPR011152">
    <property type="entry name" value="Pesterase_MJ0912"/>
</dbReference>
<evidence type="ECO:0000313" key="3">
    <source>
        <dbReference type="EMBL" id="MCJ8501729.1"/>
    </source>
</evidence>
<dbReference type="InterPro" id="IPR050126">
    <property type="entry name" value="Ap4A_hydrolase"/>
</dbReference>
<dbReference type="Pfam" id="PF12850">
    <property type="entry name" value="Metallophos_2"/>
    <property type="match status" value="1"/>
</dbReference>
<feature type="domain" description="Calcineurin-like phosphoesterase" evidence="2">
    <location>
        <begin position="1"/>
        <end position="205"/>
    </location>
</feature>
<dbReference type="PANTHER" id="PTHR42850">
    <property type="entry name" value="METALLOPHOSPHOESTERASE"/>
    <property type="match status" value="1"/>
</dbReference>
<dbReference type="GO" id="GO:0005737">
    <property type="term" value="C:cytoplasm"/>
    <property type="evidence" value="ECO:0007669"/>
    <property type="project" value="TreeGrafter"/>
</dbReference>
<organism evidence="3 4">
    <name type="scientific">Desulfatitalea alkaliphila</name>
    <dbReference type="NCBI Taxonomy" id="2929485"/>
    <lineage>
        <taxon>Bacteria</taxon>
        <taxon>Pseudomonadati</taxon>
        <taxon>Thermodesulfobacteriota</taxon>
        <taxon>Desulfobacteria</taxon>
        <taxon>Desulfobacterales</taxon>
        <taxon>Desulfosarcinaceae</taxon>
        <taxon>Desulfatitalea</taxon>
    </lineage>
</organism>
<evidence type="ECO:0000259" key="2">
    <source>
        <dbReference type="Pfam" id="PF12850"/>
    </source>
</evidence>
<dbReference type="Proteomes" id="UP001165427">
    <property type="component" value="Unassembled WGS sequence"/>
</dbReference>
<dbReference type="EMBL" id="JALJRB010000016">
    <property type="protein sequence ID" value="MCJ8501729.1"/>
    <property type="molecule type" value="Genomic_DNA"/>
</dbReference>
<dbReference type="AlphaFoldDB" id="A0AA41R3N9"/>
<dbReference type="GO" id="GO:0016791">
    <property type="term" value="F:phosphatase activity"/>
    <property type="evidence" value="ECO:0007669"/>
    <property type="project" value="TreeGrafter"/>
</dbReference>
<dbReference type="InterPro" id="IPR029052">
    <property type="entry name" value="Metallo-depent_PP-like"/>
</dbReference>
<sequence length="241" mass="27326">MRIAILSDIHGNFEALARVLEDMDRCRVDQAVCLGDCIGYGPEPEAVITEIYRRGIPTIIGNHEMAVCDRIHLQWFNPLARQSLEKTITLLSEDSLDFIRHLPYSRTLLGCHLVHGYPPDSAQTYLFQKTSQEIKQTLTDMVPPICFIGHTHDLEWIGYDGRRLERHPLHQGTTTLATDQCHLINVGSVGQPRDGTNHAKYVIWDQAHALLDTRFVTYDIARTVAAIEALGLPEAHARRLW</sequence>
<dbReference type="RefSeq" id="WP_246910705.1">
    <property type="nucleotide sequence ID" value="NZ_JALJRB010000016.1"/>
</dbReference>
<dbReference type="InterPro" id="IPR024654">
    <property type="entry name" value="Calcineurin-like_PHP_lpxH"/>
</dbReference>
<evidence type="ECO:0000256" key="1">
    <source>
        <dbReference type="ARBA" id="ARBA00008950"/>
    </source>
</evidence>
<dbReference type="PIRSF" id="PIRSF000883">
    <property type="entry name" value="Pesterase_MJ0912"/>
    <property type="match status" value="1"/>
</dbReference>
<keyword evidence="4" id="KW-1185">Reference proteome</keyword>
<dbReference type="SUPFAM" id="SSF56300">
    <property type="entry name" value="Metallo-dependent phosphatases"/>
    <property type="match status" value="1"/>
</dbReference>
<comment type="caution">
    <text evidence="3">The sequence shown here is derived from an EMBL/GenBank/DDBJ whole genome shotgun (WGS) entry which is preliminary data.</text>
</comment>
<gene>
    <name evidence="3" type="ORF">MRX98_14190</name>
</gene>
<protein>
    <submittedName>
        <fullName evidence="3">Metallophosphatase family protein</fullName>
    </submittedName>
</protein>
<proteinExistence type="inferred from homology"/>
<dbReference type="PANTHER" id="PTHR42850:SF2">
    <property type="entry name" value="BLL5683 PROTEIN"/>
    <property type="match status" value="1"/>
</dbReference>
<dbReference type="CDD" id="cd00838">
    <property type="entry name" value="MPP_superfamily"/>
    <property type="match status" value="1"/>
</dbReference>
<reference evidence="3" key="1">
    <citation type="submission" date="2022-04" db="EMBL/GenBank/DDBJ databases">
        <title>Desulfatitalea alkaliphila sp. nov., a novel anaerobic sulfate-reducing bacterium isolated from terrestrial mud volcano, Taman Peninsula, Russia.</title>
        <authorList>
            <person name="Khomyakova M.A."/>
            <person name="Merkel A.Y."/>
            <person name="Slobodkin A.I."/>
        </authorList>
    </citation>
    <scope>NUCLEOTIDE SEQUENCE</scope>
    <source>
        <strain evidence="3">M08but</strain>
    </source>
</reference>
<name>A0AA41R3N9_9BACT</name>
<dbReference type="Gene3D" id="3.60.21.10">
    <property type="match status" value="1"/>
</dbReference>